<reference evidence="2 3" key="1">
    <citation type="journal article" date="2019" name="Syst. Appl. Microbiol.">
        <title>Polyphasic characterization of two novel Lactobacillus spp. isolated from blown salami packages: Description of Lactobacillus halodurans sp. nov. and Lactobacillus salsicarnum sp. nov.</title>
        <authorList>
            <person name="Schuster J.A."/>
            <person name="Klingl A."/>
            <person name="Vogel R.F."/>
            <person name="Ehrmann M.A."/>
        </authorList>
    </citation>
    <scope>NUCLEOTIDE SEQUENCE [LARGE SCALE GENOMIC DNA]</scope>
    <source>
        <strain evidence="2 3">TMW 1.2118</strain>
    </source>
</reference>
<accession>A0A5P0ZFR8</accession>
<organism evidence="2 3">
    <name type="scientific">Companilactobacillus mishanensis</name>
    <dbReference type="NCBI Taxonomy" id="2486008"/>
    <lineage>
        <taxon>Bacteria</taxon>
        <taxon>Bacillati</taxon>
        <taxon>Bacillota</taxon>
        <taxon>Bacilli</taxon>
        <taxon>Lactobacillales</taxon>
        <taxon>Lactobacillaceae</taxon>
        <taxon>Companilactobacillus</taxon>
    </lineage>
</organism>
<feature type="transmembrane region" description="Helical" evidence="1">
    <location>
        <begin position="112"/>
        <end position="132"/>
    </location>
</feature>
<proteinExistence type="predicted"/>
<evidence type="ECO:0000313" key="2">
    <source>
        <dbReference type="EMBL" id="MQS51858.1"/>
    </source>
</evidence>
<dbReference type="AlphaFoldDB" id="A0A5P0ZFR8"/>
<keyword evidence="1" id="KW-0812">Transmembrane</keyword>
<comment type="caution">
    <text evidence="2">The sequence shown here is derived from an EMBL/GenBank/DDBJ whole genome shotgun (WGS) entry which is preliminary data.</text>
</comment>
<feature type="transmembrane region" description="Helical" evidence="1">
    <location>
        <begin position="152"/>
        <end position="175"/>
    </location>
</feature>
<feature type="transmembrane region" description="Helical" evidence="1">
    <location>
        <begin position="80"/>
        <end position="105"/>
    </location>
</feature>
<protein>
    <submittedName>
        <fullName evidence="2">Uncharacterized protein</fullName>
    </submittedName>
</protein>
<dbReference type="OrthoDB" id="2290285at2"/>
<dbReference type="EMBL" id="VDFM01000002">
    <property type="protein sequence ID" value="MQS51858.1"/>
    <property type="molecule type" value="Genomic_DNA"/>
</dbReference>
<sequence>MDSGFIQQIQIRKRTDYLILGYILTAFLGGFLVIMITMAFNFVSYFVLLPNLKPDNLLNSNLLISDQNTLFVSMYYRHPLIHAIASIIFTSLWGGLFASFAAAISIWCKNKFVGLFSGLFLQIFLFILNIIIKLPDNHSYVPFDFIREESPSFIDLKTTMISTLIMIICTTILTLKGRSKKIVW</sequence>
<evidence type="ECO:0000313" key="3">
    <source>
        <dbReference type="Proteomes" id="UP000380386"/>
    </source>
</evidence>
<dbReference type="Proteomes" id="UP000380386">
    <property type="component" value="Unassembled WGS sequence"/>
</dbReference>
<keyword evidence="1" id="KW-1133">Transmembrane helix</keyword>
<feature type="transmembrane region" description="Helical" evidence="1">
    <location>
        <begin position="20"/>
        <end position="48"/>
    </location>
</feature>
<dbReference type="RefSeq" id="WP_153382057.1">
    <property type="nucleotide sequence ID" value="NZ_VDFM01000002.1"/>
</dbReference>
<gene>
    <name evidence="2" type="ORF">FHL02_02365</name>
</gene>
<evidence type="ECO:0000256" key="1">
    <source>
        <dbReference type="SAM" id="Phobius"/>
    </source>
</evidence>
<keyword evidence="1" id="KW-0472">Membrane</keyword>
<name>A0A5P0ZFR8_9LACO</name>